<evidence type="ECO:0000313" key="2">
    <source>
        <dbReference type="EMBL" id="PNI83575.1"/>
    </source>
</evidence>
<dbReference type="AlphaFoldDB" id="A0A2J8PHT1"/>
<gene>
    <name evidence="2" type="ORF">CK820_G0002536</name>
</gene>
<accession>A0A2J8PHT1</accession>
<organism evidence="2 3">
    <name type="scientific">Pan troglodytes</name>
    <name type="common">Chimpanzee</name>
    <dbReference type="NCBI Taxonomy" id="9598"/>
    <lineage>
        <taxon>Eukaryota</taxon>
        <taxon>Metazoa</taxon>
        <taxon>Chordata</taxon>
        <taxon>Craniata</taxon>
        <taxon>Vertebrata</taxon>
        <taxon>Euteleostomi</taxon>
        <taxon>Mammalia</taxon>
        <taxon>Eutheria</taxon>
        <taxon>Euarchontoglires</taxon>
        <taxon>Primates</taxon>
        <taxon>Haplorrhini</taxon>
        <taxon>Catarrhini</taxon>
        <taxon>Hominidae</taxon>
        <taxon>Pan</taxon>
    </lineage>
</organism>
<dbReference type="Proteomes" id="UP000236370">
    <property type="component" value="Unassembled WGS sequence"/>
</dbReference>
<keyword evidence="1" id="KW-0812">Transmembrane</keyword>
<evidence type="ECO:0000256" key="1">
    <source>
        <dbReference type="SAM" id="Phobius"/>
    </source>
</evidence>
<proteinExistence type="predicted"/>
<keyword evidence="1" id="KW-0472">Membrane</keyword>
<dbReference type="PANTHER" id="PTHR19346">
    <property type="entry name" value="SUGAR PHOSPHATE TRANSPORTER DOMAIN-CONTAINING PROTEIN"/>
    <property type="match status" value="1"/>
</dbReference>
<dbReference type="InterPro" id="IPR026505">
    <property type="entry name" value="Solute_c_fam_35_mem_F3/F4"/>
</dbReference>
<dbReference type="InterPro" id="IPR037185">
    <property type="entry name" value="EmrE-like"/>
</dbReference>
<feature type="non-terminal residue" evidence="2">
    <location>
        <position position="1"/>
    </location>
</feature>
<sequence length="45" mass="5062">YLLALKKLTATDVSALFCCNKAFVFLLSWIVLKDRFMGVRIAGKP</sequence>
<protein>
    <submittedName>
        <fullName evidence="2">SLC35F4 isoform 5</fullName>
    </submittedName>
</protein>
<comment type="caution">
    <text evidence="2">The sequence shown here is derived from an EMBL/GenBank/DDBJ whole genome shotgun (WGS) entry which is preliminary data.</text>
</comment>
<dbReference type="EMBL" id="NBAG03000214">
    <property type="protein sequence ID" value="PNI83575.1"/>
    <property type="molecule type" value="Genomic_DNA"/>
</dbReference>
<dbReference type="SUPFAM" id="SSF103481">
    <property type="entry name" value="Multidrug resistance efflux transporter EmrE"/>
    <property type="match status" value="1"/>
</dbReference>
<reference evidence="2 3" key="1">
    <citation type="submission" date="2017-12" db="EMBL/GenBank/DDBJ databases">
        <title>High-resolution comparative analysis of great ape genomes.</title>
        <authorList>
            <person name="Pollen A."/>
            <person name="Hastie A."/>
            <person name="Hormozdiari F."/>
            <person name="Dougherty M."/>
            <person name="Liu R."/>
            <person name="Chaisson M."/>
            <person name="Hoppe E."/>
            <person name="Hill C."/>
            <person name="Pang A."/>
            <person name="Hillier L."/>
            <person name="Baker C."/>
            <person name="Armstrong J."/>
            <person name="Shendure J."/>
            <person name="Paten B."/>
            <person name="Wilson R."/>
            <person name="Chao H."/>
            <person name="Schneider V."/>
            <person name="Ventura M."/>
            <person name="Kronenberg Z."/>
            <person name="Murali S."/>
            <person name="Gordon D."/>
            <person name="Cantsilieris S."/>
            <person name="Munson K."/>
            <person name="Nelson B."/>
            <person name="Raja A."/>
            <person name="Underwood J."/>
            <person name="Diekhans M."/>
            <person name="Fiddes I."/>
            <person name="Haussler D."/>
            <person name="Eichler E."/>
        </authorList>
    </citation>
    <scope>NUCLEOTIDE SEQUENCE [LARGE SCALE GENOMIC DNA]</scope>
    <source>
        <strain evidence="2">Yerkes chimp pedigree #C0471</strain>
    </source>
</reference>
<evidence type="ECO:0000313" key="3">
    <source>
        <dbReference type="Proteomes" id="UP000236370"/>
    </source>
</evidence>
<keyword evidence="1" id="KW-1133">Transmembrane helix</keyword>
<feature type="transmembrane region" description="Helical" evidence="1">
    <location>
        <begin position="13"/>
        <end position="32"/>
    </location>
</feature>
<dbReference type="PANTHER" id="PTHR19346:SF2">
    <property type="entry name" value="SOLUTE CARRIER FAMILY 35 MEMBER F4"/>
    <property type="match status" value="1"/>
</dbReference>
<name>A0A2J8PHT1_PANTR</name>